<evidence type="ECO:0000313" key="9">
    <source>
        <dbReference type="Proteomes" id="UP001054252"/>
    </source>
</evidence>
<dbReference type="InterPro" id="IPR023485">
    <property type="entry name" value="Ptyr_pPase"/>
</dbReference>
<dbReference type="InterPro" id="IPR052995">
    <property type="entry name" value="LMW-PTP"/>
</dbReference>
<keyword evidence="3" id="KW-0378">Hydrolase</keyword>
<feature type="active site" description="Nucleophile" evidence="5">
    <location>
        <position position="100"/>
    </location>
</feature>
<dbReference type="PANTHER" id="PTHR47439">
    <property type="entry name" value="LOW MOLECULAR WEIGHT PHOSPHOTYROSINE PROTEIN PHOSPHATASE-RELATED"/>
    <property type="match status" value="1"/>
</dbReference>
<reference evidence="8 9" key="1">
    <citation type="journal article" date="2021" name="Commun. Biol.">
        <title>The genome of Shorea leprosula (Dipterocarpaceae) highlights the ecological relevance of drought in aseasonal tropical rainforests.</title>
        <authorList>
            <person name="Ng K.K.S."/>
            <person name="Kobayashi M.J."/>
            <person name="Fawcett J.A."/>
            <person name="Hatakeyama M."/>
            <person name="Paape T."/>
            <person name="Ng C.H."/>
            <person name="Ang C.C."/>
            <person name="Tnah L.H."/>
            <person name="Lee C.T."/>
            <person name="Nishiyama T."/>
            <person name="Sese J."/>
            <person name="O'Brien M.J."/>
            <person name="Copetti D."/>
            <person name="Mohd Noor M.I."/>
            <person name="Ong R.C."/>
            <person name="Putra M."/>
            <person name="Sireger I.Z."/>
            <person name="Indrioko S."/>
            <person name="Kosugi Y."/>
            <person name="Izuno A."/>
            <person name="Isagi Y."/>
            <person name="Lee S.L."/>
            <person name="Shimizu K.K."/>
        </authorList>
    </citation>
    <scope>NUCLEOTIDE SEQUENCE [LARGE SCALE GENOMIC DNA]</scope>
    <source>
        <strain evidence="8">214</strain>
    </source>
</reference>
<dbReference type="Proteomes" id="UP001054252">
    <property type="component" value="Unassembled WGS sequence"/>
</dbReference>
<comment type="similarity">
    <text evidence="1">Belongs to the low molecular weight phosphotyrosine protein phosphatase family.</text>
</comment>
<sequence>MSLRASLNGISITPGLPSFPPNLRFCHSTHYLSIKAPSFPSSANFSSLQSLHTQLSIPTLRRNHDPSPAFGSHIRASMASSTPSTATDGETKPFAVLFVCLGNICRSPTAEGVFKDIVKKRGLDSNFKIDSAGTIDYHEGNLADPRMRAASKRRGIEITSISRPIRPSDFRDFDLILAMDKQNREDILEAFNRWKFRETLPDDAQKKVRLMCSYCKKHDETEVPDPYYGGPQGFEKVLDLLEDACESLLDSILAENSHLNS</sequence>
<dbReference type="Gene3D" id="3.40.50.2300">
    <property type="match status" value="1"/>
</dbReference>
<dbReference type="GO" id="GO:0004725">
    <property type="term" value="F:protein tyrosine phosphatase activity"/>
    <property type="evidence" value="ECO:0007669"/>
    <property type="project" value="InterPro"/>
</dbReference>
<organism evidence="8 9">
    <name type="scientific">Rubroshorea leprosula</name>
    <dbReference type="NCBI Taxonomy" id="152421"/>
    <lineage>
        <taxon>Eukaryota</taxon>
        <taxon>Viridiplantae</taxon>
        <taxon>Streptophyta</taxon>
        <taxon>Embryophyta</taxon>
        <taxon>Tracheophyta</taxon>
        <taxon>Spermatophyta</taxon>
        <taxon>Magnoliopsida</taxon>
        <taxon>eudicotyledons</taxon>
        <taxon>Gunneridae</taxon>
        <taxon>Pentapetalae</taxon>
        <taxon>rosids</taxon>
        <taxon>malvids</taxon>
        <taxon>Malvales</taxon>
        <taxon>Dipterocarpaceae</taxon>
        <taxon>Rubroshorea</taxon>
    </lineage>
</organism>
<feature type="active site" description="Proton donor" evidence="5">
    <location>
        <position position="225"/>
    </location>
</feature>
<dbReference type="Pfam" id="PF01451">
    <property type="entry name" value="LMWPc"/>
    <property type="match status" value="1"/>
</dbReference>
<dbReference type="EMBL" id="BPVZ01000108">
    <property type="protein sequence ID" value="GKV34885.1"/>
    <property type="molecule type" value="Genomic_DNA"/>
</dbReference>
<evidence type="ECO:0000259" key="7">
    <source>
        <dbReference type="SMART" id="SM00226"/>
    </source>
</evidence>
<feature type="region of interest" description="Disordered" evidence="6">
    <location>
        <begin position="63"/>
        <end position="87"/>
    </location>
</feature>
<evidence type="ECO:0000256" key="4">
    <source>
        <dbReference type="ARBA" id="ARBA00022912"/>
    </source>
</evidence>
<evidence type="ECO:0000256" key="5">
    <source>
        <dbReference type="PIRSR" id="PIRSR617867-1"/>
    </source>
</evidence>
<evidence type="ECO:0000313" key="8">
    <source>
        <dbReference type="EMBL" id="GKV34885.1"/>
    </source>
</evidence>
<dbReference type="CDD" id="cd16343">
    <property type="entry name" value="LMWPTP"/>
    <property type="match status" value="1"/>
</dbReference>
<feature type="domain" description="Phosphotyrosine protein phosphatase I" evidence="7">
    <location>
        <begin position="94"/>
        <end position="251"/>
    </location>
</feature>
<keyword evidence="4" id="KW-0904">Protein phosphatase</keyword>
<dbReference type="PRINTS" id="PR00719">
    <property type="entry name" value="LMWPTPASE"/>
</dbReference>
<gene>
    <name evidence="8" type="ORF">SLEP1_g43223</name>
</gene>
<dbReference type="PANTHER" id="PTHR47439:SF1">
    <property type="entry name" value="ACID PHOSPHATASE"/>
    <property type="match status" value="1"/>
</dbReference>
<evidence type="ECO:0000256" key="6">
    <source>
        <dbReference type="SAM" id="MobiDB-lite"/>
    </source>
</evidence>
<dbReference type="SUPFAM" id="SSF52788">
    <property type="entry name" value="Phosphotyrosine protein phosphatases I"/>
    <property type="match status" value="1"/>
</dbReference>
<accession>A0AAV5LCA4</accession>
<evidence type="ECO:0000256" key="3">
    <source>
        <dbReference type="ARBA" id="ARBA00022801"/>
    </source>
</evidence>
<name>A0AAV5LCA4_9ROSI</name>
<protein>
    <recommendedName>
        <fullName evidence="2">acid phosphatase</fullName>
        <ecNumber evidence="2">3.1.3.2</ecNumber>
    </recommendedName>
</protein>
<dbReference type="AlphaFoldDB" id="A0AAV5LCA4"/>
<dbReference type="FunFam" id="3.40.50.2300:FF:000113">
    <property type="entry name" value="Low molecular weight protein-tyrosine-phosphatase"/>
    <property type="match status" value="1"/>
</dbReference>
<evidence type="ECO:0000256" key="2">
    <source>
        <dbReference type="ARBA" id="ARBA00012646"/>
    </source>
</evidence>
<dbReference type="GO" id="GO:0003993">
    <property type="term" value="F:acid phosphatase activity"/>
    <property type="evidence" value="ECO:0007669"/>
    <property type="project" value="UniProtKB-EC"/>
</dbReference>
<feature type="compositionally biased region" description="Low complexity" evidence="6">
    <location>
        <begin position="76"/>
        <end position="87"/>
    </location>
</feature>
<dbReference type="SMART" id="SM00226">
    <property type="entry name" value="LMWPc"/>
    <property type="match status" value="1"/>
</dbReference>
<dbReference type="InterPro" id="IPR036196">
    <property type="entry name" value="Ptyr_pPase_sf"/>
</dbReference>
<feature type="active site" evidence="5">
    <location>
        <position position="106"/>
    </location>
</feature>
<proteinExistence type="inferred from homology"/>
<comment type="caution">
    <text evidence="8">The sequence shown here is derived from an EMBL/GenBank/DDBJ whole genome shotgun (WGS) entry which is preliminary data.</text>
</comment>
<dbReference type="EC" id="3.1.3.2" evidence="2"/>
<evidence type="ECO:0000256" key="1">
    <source>
        <dbReference type="ARBA" id="ARBA00011063"/>
    </source>
</evidence>
<keyword evidence="9" id="KW-1185">Reference proteome</keyword>
<dbReference type="InterPro" id="IPR017867">
    <property type="entry name" value="Tyr_phospatase_low_mol_wt"/>
</dbReference>